<gene>
    <name evidence="1" type="ORF">AGERDE_LOCUS3017</name>
</gene>
<organism evidence="1 2">
    <name type="scientific">Ambispora gerdemannii</name>
    <dbReference type="NCBI Taxonomy" id="144530"/>
    <lineage>
        <taxon>Eukaryota</taxon>
        <taxon>Fungi</taxon>
        <taxon>Fungi incertae sedis</taxon>
        <taxon>Mucoromycota</taxon>
        <taxon>Glomeromycotina</taxon>
        <taxon>Glomeromycetes</taxon>
        <taxon>Archaeosporales</taxon>
        <taxon>Ambisporaceae</taxon>
        <taxon>Ambispora</taxon>
    </lineage>
</organism>
<dbReference type="AlphaFoldDB" id="A0A9N8WAW1"/>
<accession>A0A9N8WAW1</accession>
<dbReference type="EMBL" id="CAJVPL010000272">
    <property type="protein sequence ID" value="CAG8476724.1"/>
    <property type="molecule type" value="Genomic_DNA"/>
</dbReference>
<protein>
    <submittedName>
        <fullName evidence="1">12671_t:CDS:1</fullName>
    </submittedName>
</protein>
<evidence type="ECO:0000313" key="2">
    <source>
        <dbReference type="Proteomes" id="UP000789831"/>
    </source>
</evidence>
<proteinExistence type="predicted"/>
<reference evidence="1" key="1">
    <citation type="submission" date="2021-06" db="EMBL/GenBank/DDBJ databases">
        <authorList>
            <person name="Kallberg Y."/>
            <person name="Tangrot J."/>
            <person name="Rosling A."/>
        </authorList>
    </citation>
    <scope>NUCLEOTIDE SEQUENCE</scope>
    <source>
        <strain evidence="1">MT106</strain>
    </source>
</reference>
<dbReference type="Proteomes" id="UP000789831">
    <property type="component" value="Unassembled WGS sequence"/>
</dbReference>
<comment type="caution">
    <text evidence="1">The sequence shown here is derived from an EMBL/GenBank/DDBJ whole genome shotgun (WGS) entry which is preliminary data.</text>
</comment>
<sequence length="98" mass="10769">MTGYDMSGQVVEWAKFAYKLLHLTAIQVYRIIARVPETGDCLFIGDVDEDALRFHQHLLHKAVSGDCVHRARPADAAATSIKTCVDPRSSVVRTAVAS</sequence>
<keyword evidence="2" id="KW-1185">Reference proteome</keyword>
<evidence type="ECO:0000313" key="1">
    <source>
        <dbReference type="EMBL" id="CAG8476724.1"/>
    </source>
</evidence>
<name>A0A9N8WAW1_9GLOM</name>